<accession>A0A2S1LSU3</accession>
<dbReference type="AlphaFoldDB" id="A0A2S1LSU3"/>
<dbReference type="InterPro" id="IPR015943">
    <property type="entry name" value="WD40/YVTN_repeat-like_dom_sf"/>
</dbReference>
<sequence length="442" mass="46425">MKKNLLSFLLVFSAQYMLPQTTPKTYELLAVAEGNFGTPNGDIFTVGTHATGTPEVNAKIYQNANNTTGFDVLQDFQIIGNKAVLLSKAAGFRVVIADYPSLNHIATLTGLGGPQTLAAAGTAKAYLGSSNPNAIYSIDLTNNVATAVADPNAVINGTASYMVYADGYIYAALSSKIVKIDVATNTVAAVIQPNAGTVAGLQYDAANNIIWILGKVSGTSVVIKMQSNGANELAAPVTLTGVTNATQLRLGNHKLYFLSGKNVHAYDAAAPGTTATFVYTSTLTGSWDFAYGKSFDVDAESGDFVIGSASAFTSGSKYEIVNGTDFTLIESGSIEGCMGVNEFMLKTFDGTLSIQHPVANEIVQAIYPNPVRSLLNIDLKSDNNAIYSVTLISQLGVTVKNTAGITNGQCKLDVSGLSAGIYIVRITDTVTNTTIVRKVIVQ</sequence>
<evidence type="ECO:0000313" key="4">
    <source>
        <dbReference type="Proteomes" id="UP000244677"/>
    </source>
</evidence>
<dbReference type="InterPro" id="IPR031815">
    <property type="entry name" value="DUF5074"/>
</dbReference>
<dbReference type="Pfam" id="PF16819">
    <property type="entry name" value="DUF5074"/>
    <property type="match status" value="1"/>
</dbReference>
<evidence type="ECO:0000256" key="1">
    <source>
        <dbReference type="ARBA" id="ARBA00022729"/>
    </source>
</evidence>
<dbReference type="OrthoDB" id="974771at2"/>
<dbReference type="Gene3D" id="2.130.10.10">
    <property type="entry name" value="YVTN repeat-like/Quinoprotein amine dehydrogenase"/>
    <property type="match status" value="1"/>
</dbReference>
<dbReference type="Pfam" id="PF18962">
    <property type="entry name" value="Por_Secre_tail"/>
    <property type="match status" value="1"/>
</dbReference>
<dbReference type="EMBL" id="CP020919">
    <property type="protein sequence ID" value="AWG26731.1"/>
    <property type="molecule type" value="Genomic_DNA"/>
</dbReference>
<protein>
    <recommendedName>
        <fullName evidence="2">Secretion system C-terminal sorting domain-containing protein</fullName>
    </recommendedName>
</protein>
<organism evidence="3 4">
    <name type="scientific">Flavobacterium kingsejongi</name>
    <dbReference type="NCBI Taxonomy" id="1678728"/>
    <lineage>
        <taxon>Bacteria</taxon>
        <taxon>Pseudomonadati</taxon>
        <taxon>Bacteroidota</taxon>
        <taxon>Flavobacteriia</taxon>
        <taxon>Flavobacteriales</taxon>
        <taxon>Flavobacteriaceae</taxon>
        <taxon>Flavobacterium</taxon>
    </lineage>
</organism>
<keyword evidence="1" id="KW-0732">Signal</keyword>
<dbReference type="Proteomes" id="UP000244677">
    <property type="component" value="Chromosome"/>
</dbReference>
<dbReference type="KEGG" id="fki:FK004_16600"/>
<reference evidence="3 4" key="1">
    <citation type="submission" date="2017-04" db="EMBL/GenBank/DDBJ databases">
        <title>Complete genome sequence of Flavobacterium kingsejong AJ004.</title>
        <authorList>
            <person name="Lee P.C."/>
        </authorList>
    </citation>
    <scope>NUCLEOTIDE SEQUENCE [LARGE SCALE GENOMIC DNA]</scope>
    <source>
        <strain evidence="3 4">AJ004</strain>
    </source>
</reference>
<gene>
    <name evidence="3" type="ORF">FK004_16600</name>
</gene>
<keyword evidence="4" id="KW-1185">Reference proteome</keyword>
<name>A0A2S1LSU3_9FLAO</name>
<dbReference type="RefSeq" id="WP_108738233.1">
    <property type="nucleotide sequence ID" value="NZ_CP020919.1"/>
</dbReference>
<evidence type="ECO:0000259" key="2">
    <source>
        <dbReference type="Pfam" id="PF18962"/>
    </source>
</evidence>
<feature type="domain" description="Secretion system C-terminal sorting" evidence="2">
    <location>
        <begin position="366"/>
        <end position="441"/>
    </location>
</feature>
<proteinExistence type="predicted"/>
<dbReference type="SUPFAM" id="SSF63829">
    <property type="entry name" value="Calcium-dependent phosphotriesterase"/>
    <property type="match status" value="1"/>
</dbReference>
<dbReference type="InterPro" id="IPR026444">
    <property type="entry name" value="Secre_tail"/>
</dbReference>
<dbReference type="NCBIfam" id="TIGR04183">
    <property type="entry name" value="Por_Secre_tail"/>
    <property type="match status" value="1"/>
</dbReference>
<evidence type="ECO:0000313" key="3">
    <source>
        <dbReference type="EMBL" id="AWG26731.1"/>
    </source>
</evidence>